<evidence type="ECO:0000259" key="6">
    <source>
        <dbReference type="PROSITE" id="PS51842"/>
    </source>
</evidence>
<feature type="compositionally biased region" description="Low complexity" evidence="5">
    <location>
        <begin position="520"/>
        <end position="530"/>
    </location>
</feature>
<dbReference type="InterPro" id="IPR002957">
    <property type="entry name" value="Keratin_I"/>
</dbReference>
<dbReference type="Proteomes" id="UP000694381">
    <property type="component" value="Unassembled WGS sequence"/>
</dbReference>
<feature type="coiled-coil region" evidence="4">
    <location>
        <begin position="193"/>
        <end position="227"/>
    </location>
</feature>
<dbReference type="InterPro" id="IPR018039">
    <property type="entry name" value="IF_conserved"/>
</dbReference>
<dbReference type="SUPFAM" id="SSF64593">
    <property type="entry name" value="Intermediate filament protein, coiled coil region"/>
    <property type="match status" value="1"/>
</dbReference>
<feature type="compositionally biased region" description="Gly residues" evidence="5">
    <location>
        <begin position="14"/>
        <end position="28"/>
    </location>
</feature>
<evidence type="ECO:0000256" key="1">
    <source>
        <dbReference type="ARBA" id="ARBA00022754"/>
    </source>
</evidence>
<protein>
    <submittedName>
        <fullName evidence="7">Keratin 9</fullName>
    </submittedName>
</protein>
<dbReference type="PRINTS" id="PR01248">
    <property type="entry name" value="TYPE1KERATIN"/>
</dbReference>
<proteinExistence type="inferred from homology"/>
<sequence length="575" mass="59085">MSCRQIPSFWSGRVSGGGGGGGGGGGSGRSSFSCSSPGGGGGGRFNSSSGFGRGGSPACGSGGGGNFGSSHGGGFGGGISAGGSSSMFRGGSKGFGDGAGGFDGIGGSGGGFGGGAIMQGLNNQLASYLDKVQQLSRDQISSLSLSLSLSTQFDTMGNNKILLDVDNTRMTMDDFRIKFEMEQTLRQGIDANINGLKKVLDSLNMEKSDLEMQCDTLQDELNALRKNHWEEMSQLMGQNDRDVGVEINVAPSIDLTETLNNMRQEYEQLISKSCKDIEKHFEQSGLSMTQIEQEMTNNGQEMESNVMEVSQLWHSAWELEIKLQIQLSMKPALEKALEDTKNHYCGQLQQIQEQISELEAQLAEVRVETECRNQEYSILLSIKTSLEKEIETYHNLLEGGQEDFESSGAGQIGFGSSKGRLGGSGGSHGGSGSSYGRGSGGNHGGGSSSGGGSGGSYGGGNGSKGESGGSYGGGGGSRGGNGGGHSRGGGSKGGSGGSYSEGGSSGGGSGGSYGGEGRRSSQAQSSSSKSADYDDSQGGGIGGRVKVGPFYFIFSALGIELRVLHMLGYYLSVYL</sequence>
<dbReference type="GO" id="GO:0030855">
    <property type="term" value="P:epithelial cell differentiation"/>
    <property type="evidence" value="ECO:0007669"/>
    <property type="project" value="TreeGrafter"/>
</dbReference>
<evidence type="ECO:0000256" key="4">
    <source>
        <dbReference type="SAM" id="Coils"/>
    </source>
</evidence>
<dbReference type="Pfam" id="PF00038">
    <property type="entry name" value="Filament"/>
    <property type="match status" value="1"/>
</dbReference>
<keyword evidence="1 3" id="KW-0403">Intermediate filament</keyword>
<dbReference type="InterPro" id="IPR039008">
    <property type="entry name" value="IF_rod_dom"/>
</dbReference>
<feature type="compositionally biased region" description="Gly residues" evidence="5">
    <location>
        <begin position="420"/>
        <end position="515"/>
    </location>
</feature>
<evidence type="ECO:0000313" key="7">
    <source>
        <dbReference type="Ensembl" id="ENSNGAP00000018558.1"/>
    </source>
</evidence>
<feature type="region of interest" description="Disordered" evidence="5">
    <location>
        <begin position="401"/>
        <end position="539"/>
    </location>
</feature>
<dbReference type="OMA" id="HQEEMSQ"/>
<accession>A0A8C6RI64</accession>
<evidence type="ECO:0000256" key="5">
    <source>
        <dbReference type="SAM" id="MobiDB-lite"/>
    </source>
</evidence>
<organism evidence="7 8">
    <name type="scientific">Nannospalax galili</name>
    <name type="common">Northern Israeli blind subterranean mole rat</name>
    <name type="synonym">Spalax galili</name>
    <dbReference type="NCBI Taxonomy" id="1026970"/>
    <lineage>
        <taxon>Eukaryota</taxon>
        <taxon>Metazoa</taxon>
        <taxon>Chordata</taxon>
        <taxon>Craniata</taxon>
        <taxon>Vertebrata</taxon>
        <taxon>Euteleostomi</taxon>
        <taxon>Mammalia</taxon>
        <taxon>Eutheria</taxon>
        <taxon>Euarchontoglires</taxon>
        <taxon>Glires</taxon>
        <taxon>Rodentia</taxon>
        <taxon>Myomorpha</taxon>
        <taxon>Muroidea</taxon>
        <taxon>Spalacidae</taxon>
        <taxon>Spalacinae</taxon>
        <taxon>Nannospalax</taxon>
    </lineage>
</organism>
<dbReference type="AlphaFoldDB" id="A0A8C6RI64"/>
<comment type="similarity">
    <text evidence="3">Belongs to the intermediate filament family.</text>
</comment>
<reference evidence="7" key="1">
    <citation type="submission" date="2025-08" db="UniProtKB">
        <authorList>
            <consortium name="Ensembl"/>
        </authorList>
    </citation>
    <scope>IDENTIFICATION</scope>
</reference>
<feature type="coiled-coil region" evidence="4">
    <location>
        <begin position="341"/>
        <end position="375"/>
    </location>
</feature>
<dbReference type="GO" id="GO:0045109">
    <property type="term" value="P:intermediate filament organization"/>
    <property type="evidence" value="ECO:0007669"/>
    <property type="project" value="Ensembl"/>
</dbReference>
<keyword evidence="8" id="KW-1185">Reference proteome</keyword>
<keyword evidence="2 4" id="KW-0175">Coiled coil</keyword>
<dbReference type="PANTHER" id="PTHR23239">
    <property type="entry name" value="INTERMEDIATE FILAMENT"/>
    <property type="match status" value="1"/>
</dbReference>
<dbReference type="FunFam" id="1.20.5.170:FF:000002">
    <property type="entry name" value="Type I keratin KA11"/>
    <property type="match status" value="1"/>
</dbReference>
<dbReference type="GeneTree" id="ENSGT00940000162894"/>
<evidence type="ECO:0000313" key="8">
    <source>
        <dbReference type="Proteomes" id="UP000694381"/>
    </source>
</evidence>
<dbReference type="PANTHER" id="PTHR23239:SF96">
    <property type="entry name" value="KERATIN, TYPE I CYTOSKELETAL 9"/>
    <property type="match status" value="1"/>
</dbReference>
<dbReference type="PROSITE" id="PS51842">
    <property type="entry name" value="IF_ROD_2"/>
    <property type="match status" value="1"/>
</dbReference>
<gene>
    <name evidence="7" type="primary">Krt9</name>
</gene>
<dbReference type="Gene3D" id="1.20.5.500">
    <property type="entry name" value="Single helix bin"/>
    <property type="match status" value="1"/>
</dbReference>
<dbReference type="Ensembl" id="ENSNGAT00000024208.1">
    <property type="protein sequence ID" value="ENSNGAP00000018558.1"/>
    <property type="gene ID" value="ENSNGAG00000018654.1"/>
</dbReference>
<dbReference type="Gene3D" id="1.20.5.1160">
    <property type="entry name" value="Vasodilator-stimulated phosphoprotein"/>
    <property type="match status" value="1"/>
</dbReference>
<evidence type="ECO:0000256" key="3">
    <source>
        <dbReference type="RuleBase" id="RU000685"/>
    </source>
</evidence>
<feature type="domain" description="IF rod" evidence="6">
    <location>
        <begin position="1"/>
        <end position="404"/>
    </location>
</feature>
<feature type="region of interest" description="Disordered" evidence="5">
    <location>
        <begin position="1"/>
        <end position="49"/>
    </location>
</feature>
<dbReference type="GO" id="GO:0043588">
    <property type="term" value="P:skin development"/>
    <property type="evidence" value="ECO:0007669"/>
    <property type="project" value="Ensembl"/>
</dbReference>
<reference evidence="7" key="2">
    <citation type="submission" date="2025-09" db="UniProtKB">
        <authorList>
            <consortium name="Ensembl"/>
        </authorList>
    </citation>
    <scope>IDENTIFICATION</scope>
</reference>
<name>A0A8C6RI64_NANGA</name>
<dbReference type="PROSITE" id="PS00226">
    <property type="entry name" value="IF_ROD_1"/>
    <property type="match status" value="1"/>
</dbReference>
<dbReference type="GO" id="GO:0005882">
    <property type="term" value="C:intermediate filament"/>
    <property type="evidence" value="ECO:0007669"/>
    <property type="project" value="UniProtKB-KW"/>
</dbReference>
<evidence type="ECO:0000256" key="2">
    <source>
        <dbReference type="ARBA" id="ARBA00023054"/>
    </source>
</evidence>
<dbReference type="Gene3D" id="1.20.5.170">
    <property type="match status" value="1"/>
</dbReference>
<dbReference type="GO" id="GO:0005198">
    <property type="term" value="F:structural molecule activity"/>
    <property type="evidence" value="ECO:0007669"/>
    <property type="project" value="InterPro"/>
</dbReference>
<dbReference type="SMART" id="SM01391">
    <property type="entry name" value="Filament"/>
    <property type="match status" value="1"/>
</dbReference>